<organism evidence="3 4">
    <name type="scientific">Camelimonas abortus</name>
    <dbReference type="NCBI Taxonomy" id="1017184"/>
    <lineage>
        <taxon>Bacteria</taxon>
        <taxon>Pseudomonadati</taxon>
        <taxon>Pseudomonadota</taxon>
        <taxon>Alphaproteobacteria</taxon>
        <taxon>Hyphomicrobiales</taxon>
        <taxon>Chelatococcaceae</taxon>
        <taxon>Camelimonas</taxon>
    </lineage>
</organism>
<dbReference type="Pfam" id="PF03364">
    <property type="entry name" value="Polyketide_cyc"/>
    <property type="match status" value="1"/>
</dbReference>
<proteinExistence type="inferred from homology"/>
<dbReference type="CDD" id="cd07813">
    <property type="entry name" value="COQ10p_like"/>
    <property type="match status" value="1"/>
</dbReference>
<evidence type="ECO:0000313" key="4">
    <source>
        <dbReference type="Proteomes" id="UP001595536"/>
    </source>
</evidence>
<gene>
    <name evidence="3" type="ORF">ACFOEX_05675</name>
</gene>
<accession>A0ABV7LE72</accession>
<reference evidence="4" key="1">
    <citation type="journal article" date="2019" name="Int. J. Syst. Evol. Microbiol.">
        <title>The Global Catalogue of Microorganisms (GCM) 10K type strain sequencing project: providing services to taxonomists for standard genome sequencing and annotation.</title>
        <authorList>
            <consortium name="The Broad Institute Genomics Platform"/>
            <consortium name="The Broad Institute Genome Sequencing Center for Infectious Disease"/>
            <person name="Wu L."/>
            <person name="Ma J."/>
        </authorList>
    </citation>
    <scope>NUCLEOTIDE SEQUENCE [LARGE SCALE GENOMIC DNA]</scope>
    <source>
        <strain evidence="4">CCM 7941</strain>
    </source>
</reference>
<comment type="caution">
    <text evidence="3">The sequence shown here is derived from an EMBL/GenBank/DDBJ whole genome shotgun (WGS) entry which is preliminary data.</text>
</comment>
<dbReference type="RefSeq" id="WP_376830538.1">
    <property type="nucleotide sequence ID" value="NZ_JBHLWR010000006.1"/>
</dbReference>
<dbReference type="PANTHER" id="PTHR12901:SF10">
    <property type="entry name" value="COENZYME Q-BINDING PROTEIN COQ10, MITOCHONDRIAL"/>
    <property type="match status" value="1"/>
</dbReference>
<dbReference type="PANTHER" id="PTHR12901">
    <property type="entry name" value="SPERM PROTEIN HOMOLOG"/>
    <property type="match status" value="1"/>
</dbReference>
<dbReference type="Gene3D" id="3.30.530.20">
    <property type="match status" value="1"/>
</dbReference>
<evidence type="ECO:0000313" key="3">
    <source>
        <dbReference type="EMBL" id="MFC3265844.1"/>
    </source>
</evidence>
<evidence type="ECO:0000256" key="1">
    <source>
        <dbReference type="ARBA" id="ARBA00008918"/>
    </source>
</evidence>
<feature type="domain" description="Coenzyme Q-binding protein COQ10 START" evidence="2">
    <location>
        <begin position="10"/>
        <end position="140"/>
    </location>
</feature>
<evidence type="ECO:0000259" key="2">
    <source>
        <dbReference type="Pfam" id="PF03364"/>
    </source>
</evidence>
<dbReference type="InterPro" id="IPR023393">
    <property type="entry name" value="START-like_dom_sf"/>
</dbReference>
<sequence>MPTFATSRKVGYTPQEMFALVADIEKYPGFLPLCTGLKILRRERDEEDREVLVARMSVGYRHIAESFTSRVTLDPERSRIVAEYVDGPFSHLTNRWTFTPDGSGCEVGFFISYEFRSRMLGMMMGAAFERAFHKFSEAFETRARQIYGPPAA</sequence>
<protein>
    <submittedName>
        <fullName evidence="3">Type II toxin-antitoxin system RatA family toxin</fullName>
    </submittedName>
</protein>
<comment type="similarity">
    <text evidence="1">Belongs to the ribosome association toxin RatA family.</text>
</comment>
<name>A0ABV7LE72_9HYPH</name>
<dbReference type="InterPro" id="IPR044996">
    <property type="entry name" value="COQ10-like"/>
</dbReference>
<dbReference type="InterPro" id="IPR005031">
    <property type="entry name" value="COQ10_START"/>
</dbReference>
<dbReference type="Proteomes" id="UP001595536">
    <property type="component" value="Unassembled WGS sequence"/>
</dbReference>
<dbReference type="EMBL" id="JBHRUV010000022">
    <property type="protein sequence ID" value="MFC3265844.1"/>
    <property type="molecule type" value="Genomic_DNA"/>
</dbReference>
<dbReference type="SUPFAM" id="SSF55961">
    <property type="entry name" value="Bet v1-like"/>
    <property type="match status" value="1"/>
</dbReference>
<keyword evidence="4" id="KW-1185">Reference proteome</keyword>